<comment type="similarity">
    <text evidence="3">Belongs to the PMEL/NMB family.</text>
</comment>
<dbReference type="PROSITE" id="PS50093">
    <property type="entry name" value="PKD"/>
    <property type="match status" value="1"/>
</dbReference>
<dbReference type="InterPro" id="IPR013783">
    <property type="entry name" value="Ig-like_fold"/>
</dbReference>
<protein>
    <recommendedName>
        <fullName evidence="6">PKD domain-containing protein</fullName>
    </recommendedName>
</protein>
<organism evidence="7 8">
    <name type="scientific">Gadus morhua</name>
    <name type="common">Atlantic cod</name>
    <dbReference type="NCBI Taxonomy" id="8049"/>
    <lineage>
        <taxon>Eukaryota</taxon>
        <taxon>Metazoa</taxon>
        <taxon>Chordata</taxon>
        <taxon>Craniata</taxon>
        <taxon>Vertebrata</taxon>
        <taxon>Euteleostomi</taxon>
        <taxon>Actinopterygii</taxon>
        <taxon>Neopterygii</taxon>
        <taxon>Teleostei</taxon>
        <taxon>Neoteleostei</taxon>
        <taxon>Acanthomorphata</taxon>
        <taxon>Zeiogadaria</taxon>
        <taxon>Gadariae</taxon>
        <taxon>Gadiformes</taxon>
        <taxon>Gadoidei</taxon>
        <taxon>Gadidae</taxon>
        <taxon>Gadus</taxon>
    </lineage>
</organism>
<dbReference type="SMART" id="SM00089">
    <property type="entry name" value="PKD"/>
    <property type="match status" value="1"/>
</dbReference>
<dbReference type="GeneTree" id="ENSGT00950000183188"/>
<dbReference type="Pfam" id="PF00801">
    <property type="entry name" value="PKD"/>
    <property type="match status" value="1"/>
</dbReference>
<keyword evidence="4" id="KW-1133">Transmembrane helix</keyword>
<evidence type="ECO:0000256" key="5">
    <source>
        <dbReference type="SAM" id="SignalP"/>
    </source>
</evidence>
<keyword evidence="4" id="KW-0472">Membrane</keyword>
<keyword evidence="1 5" id="KW-0732">Signal</keyword>
<keyword evidence="4" id="KW-0812">Transmembrane</keyword>
<feature type="transmembrane region" description="Helical" evidence="4">
    <location>
        <begin position="460"/>
        <end position="483"/>
    </location>
</feature>
<evidence type="ECO:0000256" key="1">
    <source>
        <dbReference type="ARBA" id="ARBA00022729"/>
    </source>
</evidence>
<dbReference type="Pfam" id="PF20433">
    <property type="entry name" value="PKAT_KLD"/>
    <property type="match status" value="1"/>
</dbReference>
<feature type="chain" id="PRO_5047236536" description="PKD domain-containing protein" evidence="5">
    <location>
        <begin position="20"/>
        <end position="484"/>
    </location>
</feature>
<dbReference type="GO" id="GO:0032438">
    <property type="term" value="P:melanosome organization"/>
    <property type="evidence" value="ECO:0007669"/>
    <property type="project" value="TreeGrafter"/>
</dbReference>
<dbReference type="AlphaFoldDB" id="A0A8C4YX98"/>
<evidence type="ECO:0000313" key="8">
    <source>
        <dbReference type="Proteomes" id="UP000694546"/>
    </source>
</evidence>
<dbReference type="GO" id="GO:0005886">
    <property type="term" value="C:plasma membrane"/>
    <property type="evidence" value="ECO:0007669"/>
    <property type="project" value="TreeGrafter"/>
</dbReference>
<proteinExistence type="inferred from homology"/>
<dbReference type="InterPro" id="IPR000601">
    <property type="entry name" value="PKD_dom"/>
</dbReference>
<evidence type="ECO:0000313" key="7">
    <source>
        <dbReference type="Ensembl" id="ENSGMOP00000001700.2"/>
    </source>
</evidence>
<dbReference type="InterPro" id="IPR022409">
    <property type="entry name" value="PKD/Chitinase_dom"/>
</dbReference>
<dbReference type="Proteomes" id="UP000694546">
    <property type="component" value="Chromosome 13"/>
</dbReference>
<evidence type="ECO:0000256" key="3">
    <source>
        <dbReference type="ARBA" id="ARBA00025776"/>
    </source>
</evidence>
<name>A0A8C4YX98_GADMO</name>
<reference evidence="7" key="1">
    <citation type="submission" date="2025-08" db="UniProtKB">
        <authorList>
            <consortium name="Ensembl"/>
        </authorList>
    </citation>
    <scope>IDENTIFICATION</scope>
</reference>
<dbReference type="InterPro" id="IPR059017">
    <property type="entry name" value="PMEL_NMB_N"/>
</dbReference>
<keyword evidence="8" id="KW-1185">Reference proteome</keyword>
<sequence>MGTVTLLVLVLAFTSTTVARSKVQFTRFRSWNSRMYPVWRDGDSRLRNCWTGGNVSFEVRNDAPTLTGAKATFNIDLHFPTNQSVLPDGQVVWARNCTVDGRDYVEGQAVYADRASGSRGVGVFPDGSSFNRTQDRKPRYVFVWKTWGRFWQVADGPSSSLSIDTDNVPLGSYKMEVVIYHSRGDDQFIPLGYASTQFSITDQIPFTISLNQINDVNQNDQSFIQNRAIAFNVRLHDPSQYLGSSDITFNWDFGDQTGTLISRDLSVTHTYLSPGAYKPKVVLMATIPNACAETTAVGVVAVELAAEVEVTAENEPAQVALVLTKRQAPEAPADCTVYRYGSLATSVEIIQGIESVEILQVSNVVSLTTELGQNAVDLTISCQGSLPSEVCTVVSDADCVTPVETVCGVALPSPDCQLVLRQFFNGSGEFCVNVSLTNDVSLAVTSARVSVTVGSSGSPAGTAATVLGVMVIVGIMGTIGLMYR</sequence>
<dbReference type="Pfam" id="PF26141">
    <property type="entry name" value="PMEL_NMB_N"/>
    <property type="match status" value="1"/>
</dbReference>
<dbReference type="GO" id="GO:0042470">
    <property type="term" value="C:melanosome"/>
    <property type="evidence" value="ECO:0007669"/>
    <property type="project" value="TreeGrafter"/>
</dbReference>
<dbReference type="InterPro" id="IPR045219">
    <property type="entry name" value="PKAT"/>
</dbReference>
<dbReference type="Gene3D" id="2.60.40.10">
    <property type="entry name" value="Immunoglobulins"/>
    <property type="match status" value="1"/>
</dbReference>
<dbReference type="PANTHER" id="PTHR11861">
    <property type="entry name" value="MELANOCYTE PROTEIN PMEL 17-RELATED"/>
    <property type="match status" value="1"/>
</dbReference>
<evidence type="ECO:0000256" key="4">
    <source>
        <dbReference type="SAM" id="Phobius"/>
    </source>
</evidence>
<gene>
    <name evidence="7" type="primary">pmela</name>
</gene>
<dbReference type="Ensembl" id="ENSGMOT00000001759.2">
    <property type="protein sequence ID" value="ENSGMOP00000001700.2"/>
    <property type="gene ID" value="ENSGMOG00000001598.2"/>
</dbReference>
<evidence type="ECO:0000259" key="6">
    <source>
        <dbReference type="PROSITE" id="PS50093"/>
    </source>
</evidence>
<feature type="signal peptide" evidence="5">
    <location>
        <begin position="1"/>
        <end position="19"/>
    </location>
</feature>
<dbReference type="InterPro" id="IPR035986">
    <property type="entry name" value="PKD_dom_sf"/>
</dbReference>
<dbReference type="CDD" id="cd00146">
    <property type="entry name" value="PKD"/>
    <property type="match status" value="1"/>
</dbReference>
<dbReference type="SUPFAM" id="SSF49299">
    <property type="entry name" value="PKD domain"/>
    <property type="match status" value="1"/>
</dbReference>
<keyword evidence="2" id="KW-0325">Glycoprotein</keyword>
<evidence type="ECO:0000256" key="2">
    <source>
        <dbReference type="ARBA" id="ARBA00023180"/>
    </source>
</evidence>
<reference evidence="7" key="2">
    <citation type="submission" date="2025-09" db="UniProtKB">
        <authorList>
            <consortium name="Ensembl"/>
        </authorList>
    </citation>
    <scope>IDENTIFICATION</scope>
</reference>
<dbReference type="PANTHER" id="PTHR11861:SF1">
    <property type="entry name" value="MELANOCYTE PROTEIN PMEL"/>
    <property type="match status" value="1"/>
</dbReference>
<feature type="domain" description="PKD" evidence="6">
    <location>
        <begin position="243"/>
        <end position="277"/>
    </location>
</feature>
<dbReference type="InterPro" id="IPR046846">
    <property type="entry name" value="PKAT_KLD"/>
</dbReference>
<accession>A0A8C4YX98</accession>